<keyword evidence="7 9" id="KW-0472">Membrane</keyword>
<evidence type="ECO:0000256" key="9">
    <source>
        <dbReference type="HAMAP-Rule" id="MF_00911"/>
    </source>
</evidence>
<keyword evidence="6 9" id="KW-1133">Transmembrane helix</keyword>
<dbReference type="PANTHER" id="PTHR35851">
    <property type="entry name" value="CELL DIVISION PROTEIN FTSQ"/>
    <property type="match status" value="1"/>
</dbReference>
<evidence type="ECO:0000256" key="1">
    <source>
        <dbReference type="ARBA" id="ARBA00004370"/>
    </source>
</evidence>
<dbReference type="InterPro" id="IPR034746">
    <property type="entry name" value="POTRA"/>
</dbReference>
<evidence type="ECO:0000256" key="3">
    <source>
        <dbReference type="ARBA" id="ARBA00022519"/>
    </source>
</evidence>
<dbReference type="InterPro" id="IPR005548">
    <property type="entry name" value="Cell_div_FtsQ/DivIB_C"/>
</dbReference>
<sequence>MATRGAKSKRKPSSQKGAKKISVANARANKLAAFAFTGFLVLMAGAAAIALDLPAKAALSAGEAVGSAGFRVDGYQIVGLKHMDRKLVDAVVLDELRLAAAAAGVAKPAQPLVNVARIRDRLMRFGWVKDARVSRRLPDTLVIDIVERIPSALWQDRQRLALIDGDGVVLDRVPVDKMPDLPLVIGPGANSRASELKAILAAAPTMQAQLASATWVGGRRWDLSFQSGETVALPEGEKAASDALARFAKMDRSTGLLGRGLVRFDLRIPGKMIVRLPRSPGEPIDLSPTLQQPAEG</sequence>
<keyword evidence="3 9" id="KW-0997">Cell inner membrane</keyword>
<keyword evidence="5 9" id="KW-0812">Transmembrane</keyword>
<dbReference type="PROSITE" id="PS51779">
    <property type="entry name" value="POTRA"/>
    <property type="match status" value="1"/>
</dbReference>
<accession>A0ABS9VP19</accession>
<evidence type="ECO:0000256" key="4">
    <source>
        <dbReference type="ARBA" id="ARBA00022618"/>
    </source>
</evidence>
<reference evidence="11 12" key="1">
    <citation type="submission" date="2022-03" db="EMBL/GenBank/DDBJ databases">
        <authorList>
            <person name="Jo J.-H."/>
            <person name="Im W.-T."/>
        </authorList>
    </citation>
    <scope>NUCLEOTIDE SEQUENCE [LARGE SCALE GENOMIC DNA]</scope>
    <source>
        <strain evidence="11 12">SM33</strain>
    </source>
</reference>
<comment type="similarity">
    <text evidence="9">Belongs to the FtsQ/DivIB family. FtsQ subfamily.</text>
</comment>
<comment type="subcellular location">
    <subcellularLocation>
        <location evidence="9">Cell inner membrane</location>
        <topology evidence="9">Single-pass type II membrane protein</topology>
    </subcellularLocation>
    <subcellularLocation>
        <location evidence="1">Membrane</location>
    </subcellularLocation>
    <text evidence="9">Localizes to the division septum.</text>
</comment>
<evidence type="ECO:0000256" key="2">
    <source>
        <dbReference type="ARBA" id="ARBA00022475"/>
    </source>
</evidence>
<evidence type="ECO:0000256" key="7">
    <source>
        <dbReference type="ARBA" id="ARBA00023136"/>
    </source>
</evidence>
<dbReference type="HAMAP" id="MF_00911">
    <property type="entry name" value="FtsQ_subfam"/>
    <property type="match status" value="1"/>
</dbReference>
<name>A0ABS9VP19_9SPHN</name>
<dbReference type="InterPro" id="IPR013685">
    <property type="entry name" value="POTRA_FtsQ_type"/>
</dbReference>
<comment type="function">
    <text evidence="9">Essential cell division protein.</text>
</comment>
<keyword evidence="4 9" id="KW-0132">Cell division</keyword>
<evidence type="ECO:0000256" key="8">
    <source>
        <dbReference type="ARBA" id="ARBA00023306"/>
    </source>
</evidence>
<dbReference type="Pfam" id="PF08478">
    <property type="entry name" value="POTRA_1"/>
    <property type="match status" value="1"/>
</dbReference>
<dbReference type="RefSeq" id="WP_241447052.1">
    <property type="nucleotide sequence ID" value="NZ_JAKZHW010000001.1"/>
</dbReference>
<protein>
    <recommendedName>
        <fullName evidence="9">Cell division protein FtsQ</fullName>
    </recommendedName>
</protein>
<feature type="domain" description="POTRA" evidence="10">
    <location>
        <begin position="70"/>
        <end position="148"/>
    </location>
</feature>
<keyword evidence="8 9" id="KW-0131">Cell cycle</keyword>
<evidence type="ECO:0000313" key="12">
    <source>
        <dbReference type="Proteomes" id="UP001203058"/>
    </source>
</evidence>
<proteinExistence type="inferred from homology"/>
<organism evidence="11 12">
    <name type="scientific">Sphingomonas telluris</name>
    <dbReference type="NCBI Taxonomy" id="2907998"/>
    <lineage>
        <taxon>Bacteria</taxon>
        <taxon>Pseudomonadati</taxon>
        <taxon>Pseudomonadota</taxon>
        <taxon>Alphaproteobacteria</taxon>
        <taxon>Sphingomonadales</taxon>
        <taxon>Sphingomonadaceae</taxon>
        <taxon>Sphingomonas</taxon>
    </lineage>
</organism>
<gene>
    <name evidence="9" type="primary">ftsQ</name>
    <name evidence="11" type="ORF">LZ016_09070</name>
</gene>
<dbReference type="Gene3D" id="3.10.20.310">
    <property type="entry name" value="membrane protein fhac"/>
    <property type="match status" value="1"/>
</dbReference>
<comment type="caution">
    <text evidence="11">The sequence shown here is derived from an EMBL/GenBank/DDBJ whole genome shotgun (WGS) entry which is preliminary data.</text>
</comment>
<dbReference type="GO" id="GO:0051301">
    <property type="term" value="P:cell division"/>
    <property type="evidence" value="ECO:0007669"/>
    <property type="project" value="UniProtKB-KW"/>
</dbReference>
<dbReference type="PANTHER" id="PTHR35851:SF1">
    <property type="entry name" value="CELL DIVISION PROTEIN FTSQ"/>
    <property type="match status" value="1"/>
</dbReference>
<evidence type="ECO:0000256" key="5">
    <source>
        <dbReference type="ARBA" id="ARBA00022692"/>
    </source>
</evidence>
<evidence type="ECO:0000313" key="11">
    <source>
        <dbReference type="EMBL" id="MCH8616249.1"/>
    </source>
</evidence>
<dbReference type="InterPro" id="IPR026579">
    <property type="entry name" value="FtsQ"/>
</dbReference>
<dbReference type="EMBL" id="JAKZHW010000001">
    <property type="protein sequence ID" value="MCH8616249.1"/>
    <property type="molecule type" value="Genomic_DNA"/>
</dbReference>
<dbReference type="Pfam" id="PF03799">
    <property type="entry name" value="FtsQ_DivIB_C"/>
    <property type="match status" value="1"/>
</dbReference>
<dbReference type="Proteomes" id="UP001203058">
    <property type="component" value="Unassembled WGS sequence"/>
</dbReference>
<evidence type="ECO:0000256" key="6">
    <source>
        <dbReference type="ARBA" id="ARBA00022989"/>
    </source>
</evidence>
<evidence type="ECO:0000259" key="10">
    <source>
        <dbReference type="PROSITE" id="PS51779"/>
    </source>
</evidence>
<keyword evidence="12" id="KW-1185">Reference proteome</keyword>
<keyword evidence="2 9" id="KW-1003">Cell membrane</keyword>